<organism evidence="1 2">
    <name type="scientific">Nezara viridula</name>
    <name type="common">Southern green stink bug</name>
    <name type="synonym">Cimex viridulus</name>
    <dbReference type="NCBI Taxonomy" id="85310"/>
    <lineage>
        <taxon>Eukaryota</taxon>
        <taxon>Metazoa</taxon>
        <taxon>Ecdysozoa</taxon>
        <taxon>Arthropoda</taxon>
        <taxon>Hexapoda</taxon>
        <taxon>Insecta</taxon>
        <taxon>Pterygota</taxon>
        <taxon>Neoptera</taxon>
        <taxon>Paraneoptera</taxon>
        <taxon>Hemiptera</taxon>
        <taxon>Heteroptera</taxon>
        <taxon>Panheteroptera</taxon>
        <taxon>Pentatomomorpha</taxon>
        <taxon>Pentatomoidea</taxon>
        <taxon>Pentatomidae</taxon>
        <taxon>Pentatominae</taxon>
        <taxon>Nezara</taxon>
    </lineage>
</organism>
<dbReference type="AlphaFoldDB" id="A0A9P0E5L1"/>
<sequence length="82" mass="9177">MTGILSITIQQKAPLVRHVSSVGATSSLSRGQLPLNENYLFCSCYNKNHSSEEFIGTTLKTKVLRSVNPNHDDKEGLYPRRE</sequence>
<reference evidence="1" key="1">
    <citation type="submission" date="2022-01" db="EMBL/GenBank/DDBJ databases">
        <authorList>
            <person name="King R."/>
        </authorList>
    </citation>
    <scope>NUCLEOTIDE SEQUENCE</scope>
</reference>
<dbReference type="EMBL" id="OV725077">
    <property type="protein sequence ID" value="CAH1388819.1"/>
    <property type="molecule type" value="Genomic_DNA"/>
</dbReference>
<accession>A0A9P0E5L1</accession>
<gene>
    <name evidence="1" type="ORF">NEZAVI_LOCUS352</name>
</gene>
<protein>
    <submittedName>
        <fullName evidence="1">Uncharacterized protein</fullName>
    </submittedName>
</protein>
<proteinExistence type="predicted"/>
<keyword evidence="2" id="KW-1185">Reference proteome</keyword>
<dbReference type="Proteomes" id="UP001152798">
    <property type="component" value="Chromosome 1"/>
</dbReference>
<name>A0A9P0E5L1_NEZVI</name>
<evidence type="ECO:0000313" key="2">
    <source>
        <dbReference type="Proteomes" id="UP001152798"/>
    </source>
</evidence>
<evidence type="ECO:0000313" key="1">
    <source>
        <dbReference type="EMBL" id="CAH1388819.1"/>
    </source>
</evidence>